<keyword evidence="4" id="KW-1185">Reference proteome</keyword>
<evidence type="ECO:0000256" key="1">
    <source>
        <dbReference type="ARBA" id="ARBA00006525"/>
    </source>
</evidence>
<dbReference type="SUPFAM" id="SSF102405">
    <property type="entry name" value="MCP/YpsA-like"/>
    <property type="match status" value="1"/>
</dbReference>
<dbReference type="InterPro" id="IPR057666">
    <property type="entry name" value="DrpA_SLOG"/>
</dbReference>
<dbReference type="OrthoDB" id="9785707at2"/>
<name>A0A5J5J9B7_9MICO</name>
<organism evidence="3 4">
    <name type="scientific">Microbacterium rhizomatis</name>
    <dbReference type="NCBI Taxonomy" id="1631477"/>
    <lineage>
        <taxon>Bacteria</taxon>
        <taxon>Bacillati</taxon>
        <taxon>Actinomycetota</taxon>
        <taxon>Actinomycetes</taxon>
        <taxon>Micrococcales</taxon>
        <taxon>Microbacteriaceae</taxon>
        <taxon>Microbacterium</taxon>
    </lineage>
</organism>
<comment type="caution">
    <text evidence="3">The sequence shown here is derived from an EMBL/GenBank/DDBJ whole genome shotgun (WGS) entry which is preliminary data.</text>
</comment>
<comment type="similarity">
    <text evidence="1">Belongs to the DprA/Smf family.</text>
</comment>
<dbReference type="Proteomes" id="UP000325827">
    <property type="component" value="Unassembled WGS sequence"/>
</dbReference>
<dbReference type="PANTHER" id="PTHR43022">
    <property type="entry name" value="PROTEIN SMF"/>
    <property type="match status" value="1"/>
</dbReference>
<dbReference type="EMBL" id="VYSA01000001">
    <property type="protein sequence ID" value="KAA9111635.1"/>
    <property type="molecule type" value="Genomic_DNA"/>
</dbReference>
<dbReference type="Pfam" id="PF02481">
    <property type="entry name" value="DNA_processg_A"/>
    <property type="match status" value="1"/>
</dbReference>
<accession>A0A5J5J9B7</accession>
<dbReference type="InterPro" id="IPR003488">
    <property type="entry name" value="DprA"/>
</dbReference>
<dbReference type="GO" id="GO:0009294">
    <property type="term" value="P:DNA-mediated transformation"/>
    <property type="evidence" value="ECO:0007669"/>
    <property type="project" value="InterPro"/>
</dbReference>
<dbReference type="PANTHER" id="PTHR43022:SF1">
    <property type="entry name" value="PROTEIN SMF"/>
    <property type="match status" value="1"/>
</dbReference>
<gene>
    <name evidence="3" type="primary">dprA</name>
    <name evidence="3" type="ORF">F6B43_03415</name>
</gene>
<protein>
    <submittedName>
        <fullName evidence="3">DNA-protecting protein DprA</fullName>
    </submittedName>
</protein>
<dbReference type="AlphaFoldDB" id="A0A5J5J9B7"/>
<reference evidence="4" key="1">
    <citation type="submission" date="2019-09" db="EMBL/GenBank/DDBJ databases">
        <title>Mumia zhuanghuii sp. nov. isolated from the intestinal contents of plateau pika (Ochotona curzoniae) in the Qinghai-Tibet plateau of China.</title>
        <authorList>
            <person name="Tian Z."/>
        </authorList>
    </citation>
    <scope>NUCLEOTIDE SEQUENCE [LARGE SCALE GENOMIC DNA]</scope>
    <source>
        <strain evidence="4">JCM 30598</strain>
    </source>
</reference>
<sequence length="393" mass="40685">MQLAGLVDPDALADDGEAVARHALAVWNALTEPGDGVAGRLIAALGAVDALTAARSDTPDTGAIAEASGVSPAEYRAGRRRWRPRLDAAGIGAGWEVARRHGIRLLQPGDRDWPSQLGDLGAHAPLGLWVRGDPAALGRLQPSVALVGARAATAYGEHVASQFASDLAARGIGVVSGAAYGIDGAAHRAALGAGGLTVALLAGGVERPYPAGHAHLIGRIAEGGAVASEVPCGSAPTRWRFLQRNRLISALSDATVVVEAGWRSGSLNTAAHAASLGRPLGAVPGPITSATSAVCHRLIREFDARCVTTPDEVRELAGDTVAVAWSERGRGARTDDSTRVRDALSTRTWRETVEIARQAGMDPDEVGALLGFFALEGDVERGPRGWRLVTDAR</sequence>
<evidence type="ECO:0000313" key="4">
    <source>
        <dbReference type="Proteomes" id="UP000325827"/>
    </source>
</evidence>
<evidence type="ECO:0000259" key="2">
    <source>
        <dbReference type="Pfam" id="PF02481"/>
    </source>
</evidence>
<evidence type="ECO:0000313" key="3">
    <source>
        <dbReference type="EMBL" id="KAA9111635.1"/>
    </source>
</evidence>
<dbReference type="Gene3D" id="3.40.50.450">
    <property type="match status" value="1"/>
</dbReference>
<dbReference type="NCBIfam" id="TIGR00732">
    <property type="entry name" value="dprA"/>
    <property type="match status" value="1"/>
</dbReference>
<proteinExistence type="inferred from homology"/>
<feature type="domain" description="Smf/DprA SLOG" evidence="2">
    <location>
        <begin position="105"/>
        <end position="315"/>
    </location>
</feature>